<evidence type="ECO:0000313" key="3">
    <source>
        <dbReference type="Proteomes" id="UP000515960"/>
    </source>
</evidence>
<feature type="region of interest" description="Disordered" evidence="1">
    <location>
        <begin position="1"/>
        <end position="25"/>
    </location>
</feature>
<reference evidence="2 3" key="1">
    <citation type="submission" date="2020-08" db="EMBL/GenBank/DDBJ databases">
        <authorList>
            <person name="Liu C."/>
            <person name="Sun Q."/>
        </authorList>
    </citation>
    <scope>NUCLEOTIDE SEQUENCE [LARGE SCALE GENOMIC DNA]</scope>
    <source>
        <strain evidence="2 3">NSJ-62</strain>
    </source>
</reference>
<keyword evidence="3" id="KW-1185">Reference proteome</keyword>
<accession>A0A7G9B5D8</accession>
<evidence type="ECO:0000313" key="2">
    <source>
        <dbReference type="EMBL" id="QNL44769.1"/>
    </source>
</evidence>
<dbReference type="Proteomes" id="UP000515960">
    <property type="component" value="Chromosome"/>
</dbReference>
<feature type="compositionally biased region" description="Polar residues" evidence="1">
    <location>
        <begin position="1"/>
        <end position="15"/>
    </location>
</feature>
<dbReference type="EMBL" id="CP060490">
    <property type="protein sequence ID" value="QNL44769.1"/>
    <property type="molecule type" value="Genomic_DNA"/>
</dbReference>
<dbReference type="KEGG" id="ohi:H8790_01565"/>
<protein>
    <submittedName>
        <fullName evidence="2">Uncharacterized protein</fullName>
    </submittedName>
</protein>
<evidence type="ECO:0000256" key="1">
    <source>
        <dbReference type="SAM" id="MobiDB-lite"/>
    </source>
</evidence>
<gene>
    <name evidence="2" type="ORF">H8790_01565</name>
</gene>
<organism evidence="2 3">
    <name type="scientific">Oscillibacter hominis</name>
    <dbReference type="NCBI Taxonomy" id="2763056"/>
    <lineage>
        <taxon>Bacteria</taxon>
        <taxon>Bacillati</taxon>
        <taxon>Bacillota</taxon>
        <taxon>Clostridia</taxon>
        <taxon>Eubacteriales</taxon>
        <taxon>Oscillospiraceae</taxon>
        <taxon>Oscillibacter</taxon>
    </lineage>
</organism>
<dbReference type="RefSeq" id="WP_187333353.1">
    <property type="nucleotide sequence ID" value="NZ_CP060490.1"/>
</dbReference>
<proteinExistence type="predicted"/>
<sequence length="71" mass="7669">MGDSSGNEKPAQSGQCGPEAGSENALHCPKCGSVCVEPIDPAVRGMTSFFFGYASKRAQAQYRCKNCRHKW</sequence>
<name>A0A7G9B5D8_9FIRM</name>
<dbReference type="AlphaFoldDB" id="A0A7G9B5D8"/>